<reference evidence="1 4" key="3">
    <citation type="journal article" date="2017" name="Nat. Microbiol.">
        <title>Natural product diversity associated with the nematode symbionts Photorhabdus and Xenorhabdus.</title>
        <authorList>
            <person name="Tobias N.J."/>
            <person name="Wolff H."/>
            <person name="Djahanschiri B."/>
            <person name="Grundmann F."/>
            <person name="Kronenwerth M."/>
            <person name="Shi Y.M."/>
            <person name="Simonyi S."/>
            <person name="Grun P."/>
            <person name="Shapiro-Ilan D."/>
            <person name="Pidot S.J."/>
            <person name="Stinear T.P."/>
            <person name="Ebersberger I."/>
            <person name="Bode H.B."/>
        </authorList>
    </citation>
    <scope>NUCLEOTIDE SEQUENCE [LARGE SCALE GENOMIC DNA]</scope>
    <source>
        <strain evidence="1 4">DSM 17908</strain>
    </source>
</reference>
<evidence type="ECO:0000313" key="1">
    <source>
        <dbReference type="EMBL" id="PHM38193.1"/>
    </source>
</evidence>
<dbReference type="Proteomes" id="UP000198919">
    <property type="component" value="Unassembled WGS sequence"/>
</dbReference>
<proteinExistence type="predicted"/>
<gene>
    <name evidence="2" type="ORF">SAMN05421680_13129</name>
    <name evidence="1" type="ORF">Xmau_03580</name>
</gene>
<dbReference type="Proteomes" id="UP000224607">
    <property type="component" value="Unassembled WGS sequence"/>
</dbReference>
<keyword evidence="4" id="KW-1185">Reference proteome</keyword>
<evidence type="ECO:0000313" key="2">
    <source>
        <dbReference type="EMBL" id="SFK13684.1"/>
    </source>
</evidence>
<evidence type="ECO:0000313" key="4">
    <source>
        <dbReference type="Proteomes" id="UP000224607"/>
    </source>
</evidence>
<protein>
    <submittedName>
        <fullName evidence="2">Uncharacterized protein</fullName>
    </submittedName>
</protein>
<dbReference type="OrthoDB" id="6455898at2"/>
<sequence length="64" mass="8446">MSRLNQIRRWWVLRRLRRHWSSDQYFLKLARHPKYKWLNDYFNFYERYWFLRMLVGHEQRRGAI</sequence>
<evidence type="ECO:0000313" key="3">
    <source>
        <dbReference type="Proteomes" id="UP000198919"/>
    </source>
</evidence>
<dbReference type="STRING" id="351675.SAMN05421680_13129"/>
<reference evidence="3" key="1">
    <citation type="submission" date="2016-10" db="EMBL/GenBank/DDBJ databases">
        <authorList>
            <person name="Varghese N."/>
            <person name="Submissions S."/>
        </authorList>
    </citation>
    <scope>NUCLEOTIDE SEQUENCE [LARGE SCALE GENOMIC DNA]</scope>
    <source>
        <strain evidence="3">DSM 17908</strain>
    </source>
</reference>
<dbReference type="AlphaFoldDB" id="A0A1I3X208"/>
<name>A0A1I3X208_9GAMM</name>
<accession>A0A1I3X208</accession>
<dbReference type="EMBL" id="FORG01000031">
    <property type="protein sequence ID" value="SFK13684.1"/>
    <property type="molecule type" value="Genomic_DNA"/>
</dbReference>
<dbReference type="RefSeq" id="WP_139217006.1">
    <property type="nucleotide sequence ID" value="NZ_CAWNQB010000009.1"/>
</dbReference>
<reference evidence="2" key="2">
    <citation type="submission" date="2016-10" db="EMBL/GenBank/DDBJ databases">
        <authorList>
            <person name="de Groot N.N."/>
        </authorList>
    </citation>
    <scope>NUCLEOTIDE SEQUENCE [LARGE SCALE GENOMIC DNA]</scope>
    <source>
        <strain evidence="2">DSM 17908</strain>
    </source>
</reference>
<organism evidence="2 3">
    <name type="scientific">Xenorhabdus mauleonii</name>
    <dbReference type="NCBI Taxonomy" id="351675"/>
    <lineage>
        <taxon>Bacteria</taxon>
        <taxon>Pseudomonadati</taxon>
        <taxon>Pseudomonadota</taxon>
        <taxon>Gammaproteobacteria</taxon>
        <taxon>Enterobacterales</taxon>
        <taxon>Morganellaceae</taxon>
        <taxon>Xenorhabdus</taxon>
    </lineage>
</organism>
<dbReference type="EMBL" id="NITY01000017">
    <property type="protein sequence ID" value="PHM38193.1"/>
    <property type="molecule type" value="Genomic_DNA"/>
</dbReference>